<dbReference type="Proteomes" id="UP000594261">
    <property type="component" value="Unassembled WGS sequence"/>
</dbReference>
<reference evidence="2" key="1">
    <citation type="submission" date="2021-01" db="UniProtKB">
        <authorList>
            <consortium name="EnsemblPlants"/>
        </authorList>
    </citation>
    <scope>IDENTIFICATION</scope>
</reference>
<dbReference type="PANTHER" id="PTHR33710:SF62">
    <property type="entry name" value="DUF4283 DOMAIN PROTEIN"/>
    <property type="match status" value="1"/>
</dbReference>
<feature type="domain" description="DUF4283" evidence="1">
    <location>
        <begin position="56"/>
        <end position="128"/>
    </location>
</feature>
<dbReference type="PANTHER" id="PTHR33710">
    <property type="entry name" value="BNAC02G09200D PROTEIN"/>
    <property type="match status" value="1"/>
</dbReference>
<dbReference type="OMA" id="DRETAMW"/>
<dbReference type="Pfam" id="PF14111">
    <property type="entry name" value="DUF4283"/>
    <property type="match status" value="1"/>
</dbReference>
<protein>
    <recommendedName>
        <fullName evidence="1">DUF4283 domain-containing protein</fullName>
    </recommendedName>
</protein>
<sequence>MGSGELVLQQMDLEFERENHLEERMEDLTHSWQKLSLSSIEGEDMDLSRNKKIQGFALVAKFFSRRSLNVDVVAWTFRPLWRTSGDFHDSDAKHNYVVFTFELEEDVEKVLMGEPWSFDRNLVAFLRYDGSVPIQDLHFERVSFWVQIHHLPFSHLSEEIAFSLGEMIGLVIKTRDASKLTGGIFMHVKDQPRRALVDEKGPNEGVGHSLISPVGNSDETVTKMDGTENAAHDFHNQLQADFSGAIKGIKAVDQVSLISNSKCTTSSIEGKDRGKLIGPSIISTQTMIDHDQILKQGPKRKGDALSKDSTELWEKEKRLKRTEDVGALSIFLGSMEIRERLDKAVASLAWGARFKEARVYHLSNSASDHSPLSLHFFLKQKKRFQRKIFKFKSMWLKDPKCEDIVKNAWEEGSVFVGRFPISRCMELCRNRLEVWNKREFGHVGMKINELQKRLEWLELQAASPATISAIRETRVDLNCWLDRETAMWFQRSCGNWFQAGDQNT</sequence>
<dbReference type="InParanoid" id="A0A7N2N7G9"/>
<dbReference type="InterPro" id="IPR025558">
    <property type="entry name" value="DUF4283"/>
</dbReference>
<name>A0A7N2N7G9_QUELO</name>
<evidence type="ECO:0000313" key="2">
    <source>
        <dbReference type="EnsemblPlants" id="QL93p0100_0129:mrna"/>
    </source>
</evidence>
<dbReference type="EnsemblPlants" id="QL93p0100_0129:mrna">
    <property type="protein sequence ID" value="QL93p0100_0129:mrna"/>
    <property type="gene ID" value="QL93p0100_0129"/>
</dbReference>
<dbReference type="AlphaFoldDB" id="A0A7N2N7G9"/>
<keyword evidence="3" id="KW-1185">Reference proteome</keyword>
<evidence type="ECO:0000313" key="3">
    <source>
        <dbReference type="Proteomes" id="UP000594261"/>
    </source>
</evidence>
<accession>A0A7N2N7G9</accession>
<proteinExistence type="predicted"/>
<dbReference type="Gramene" id="QL93p0100_0129:mrna">
    <property type="protein sequence ID" value="QL93p0100_0129:mrna"/>
    <property type="gene ID" value="QL93p0100_0129"/>
</dbReference>
<evidence type="ECO:0000259" key="1">
    <source>
        <dbReference type="Pfam" id="PF14111"/>
    </source>
</evidence>
<organism evidence="2 3">
    <name type="scientific">Quercus lobata</name>
    <name type="common">Valley oak</name>
    <dbReference type="NCBI Taxonomy" id="97700"/>
    <lineage>
        <taxon>Eukaryota</taxon>
        <taxon>Viridiplantae</taxon>
        <taxon>Streptophyta</taxon>
        <taxon>Embryophyta</taxon>
        <taxon>Tracheophyta</taxon>
        <taxon>Spermatophyta</taxon>
        <taxon>Magnoliopsida</taxon>
        <taxon>eudicotyledons</taxon>
        <taxon>Gunneridae</taxon>
        <taxon>Pentapetalae</taxon>
        <taxon>rosids</taxon>
        <taxon>fabids</taxon>
        <taxon>Fagales</taxon>
        <taxon>Fagaceae</taxon>
        <taxon>Quercus</taxon>
    </lineage>
</organism>